<dbReference type="PATRIC" id="fig|66876.3.peg.8308"/>
<keyword evidence="1" id="KW-0472">Membrane</keyword>
<dbReference type="RefSeq" id="WP_169795290.1">
    <property type="nucleotide sequence ID" value="NZ_LGKG01000196.1"/>
</dbReference>
<organism evidence="2 3">
    <name type="scientific">Streptomyces chattanoogensis</name>
    <dbReference type="NCBI Taxonomy" id="66876"/>
    <lineage>
        <taxon>Bacteria</taxon>
        <taxon>Bacillati</taxon>
        <taxon>Actinomycetota</taxon>
        <taxon>Actinomycetes</taxon>
        <taxon>Kitasatosporales</taxon>
        <taxon>Streptomycetaceae</taxon>
        <taxon>Streptomyces</taxon>
    </lineage>
</organism>
<reference evidence="3" key="1">
    <citation type="submission" date="2015-07" db="EMBL/GenBank/DDBJ databases">
        <authorList>
            <person name="Ju K.-S."/>
            <person name="Doroghazi J.R."/>
            <person name="Metcalf W.W."/>
        </authorList>
    </citation>
    <scope>NUCLEOTIDE SEQUENCE [LARGE SCALE GENOMIC DNA]</scope>
    <source>
        <strain evidence="3">NRRL ISP-5002</strain>
    </source>
</reference>
<sequence length="53" mass="5694">MSLHTTAQSLVSLASEPGHEGGHASLSPYLTGGGALFVLLLLLWITTRFNRDR</sequence>
<evidence type="ECO:0000313" key="3">
    <source>
        <dbReference type="Proteomes" id="UP000037982"/>
    </source>
</evidence>
<dbReference type="EMBL" id="LGKG01000196">
    <property type="protein sequence ID" value="KPC58928.1"/>
    <property type="molecule type" value="Genomic_DNA"/>
</dbReference>
<keyword evidence="3" id="KW-1185">Reference proteome</keyword>
<comment type="caution">
    <text evidence="2">The sequence shown here is derived from an EMBL/GenBank/DDBJ whole genome shotgun (WGS) entry which is preliminary data.</text>
</comment>
<gene>
    <name evidence="2" type="ORF">ADL29_37815</name>
</gene>
<accession>A0A0N0XQG9</accession>
<evidence type="ECO:0000256" key="1">
    <source>
        <dbReference type="SAM" id="Phobius"/>
    </source>
</evidence>
<dbReference type="AlphaFoldDB" id="A0A0N0XQG9"/>
<feature type="transmembrane region" description="Helical" evidence="1">
    <location>
        <begin position="26"/>
        <end position="45"/>
    </location>
</feature>
<keyword evidence="1" id="KW-0812">Transmembrane</keyword>
<dbReference type="Proteomes" id="UP000037982">
    <property type="component" value="Unassembled WGS sequence"/>
</dbReference>
<protein>
    <submittedName>
        <fullName evidence="2">Membrane protein</fullName>
    </submittedName>
</protein>
<keyword evidence="1" id="KW-1133">Transmembrane helix</keyword>
<evidence type="ECO:0000313" key="2">
    <source>
        <dbReference type="EMBL" id="KPC58928.1"/>
    </source>
</evidence>
<proteinExistence type="predicted"/>
<name>A0A0N0XQG9_9ACTN</name>